<dbReference type="Pfam" id="PF02752">
    <property type="entry name" value="Arrestin_C"/>
    <property type="match status" value="1"/>
</dbReference>
<feature type="compositionally biased region" description="Polar residues" evidence="2">
    <location>
        <begin position="735"/>
        <end position="745"/>
    </location>
</feature>
<feature type="compositionally biased region" description="Polar residues" evidence="2">
    <location>
        <begin position="707"/>
        <end position="718"/>
    </location>
</feature>
<comment type="caution">
    <text evidence="4">The sequence shown here is derived from an EMBL/GenBank/DDBJ whole genome shotgun (WGS) entry which is preliminary data.</text>
</comment>
<dbReference type="InterPro" id="IPR011021">
    <property type="entry name" value="Arrestin-like_N"/>
</dbReference>
<accession>A0A8H3EGF7</accession>
<dbReference type="InterPro" id="IPR011022">
    <property type="entry name" value="Arrestin_C-like"/>
</dbReference>
<dbReference type="InterPro" id="IPR014756">
    <property type="entry name" value="Ig_E-set"/>
</dbReference>
<feature type="compositionally biased region" description="Polar residues" evidence="2">
    <location>
        <begin position="668"/>
        <end position="692"/>
    </location>
</feature>
<feature type="domain" description="Arrestin C-terminal-like" evidence="3">
    <location>
        <begin position="291"/>
        <end position="459"/>
    </location>
</feature>
<keyword evidence="5" id="KW-1185">Reference proteome</keyword>
<feature type="compositionally biased region" description="Low complexity" evidence="2">
    <location>
        <begin position="254"/>
        <end position="266"/>
    </location>
</feature>
<gene>
    <name evidence="4" type="primary">RIM8</name>
    <name evidence="4" type="ORF">HETSPECPRED_006127</name>
</gene>
<name>A0A8H3EGF7_9LECA</name>
<feature type="compositionally biased region" description="Polar residues" evidence="2">
    <location>
        <begin position="232"/>
        <end position="246"/>
    </location>
</feature>
<protein>
    <submittedName>
        <fullName evidence="4">Ph-response sensor protein</fullName>
    </submittedName>
</protein>
<proteinExistence type="inferred from homology"/>
<dbReference type="GO" id="GO:0030674">
    <property type="term" value="F:protein-macromolecule adaptor activity"/>
    <property type="evidence" value="ECO:0007669"/>
    <property type="project" value="TreeGrafter"/>
</dbReference>
<sequence>MRSTTAVADPTQTPSRPATLFSKVATPFTSRKRNSTEFYIETDEPYRQYSPADKVKGCVNIKVQKAVNITHLLVCLHGYVKVFNNAIVPGQIVPRDGAPLGTGSGTSKKGAEYFGNGFASLFEDEVVLCGQGRLLPGAYKFKFELELPPKGLPSSIDFERGTISYMLTSTLTKPTTISPKSTCHWKIKFVENIDVAWSQQPKPQVVSLEPIVKGQRSKSSTKRSTATGGAQQGSQPRPESAVSRSSGDPPRSPAPSETSSTSAASSGGFNWQIRSSTSIAKSVSGEVDCGGPGGISATIEILRGGCLPGDVLPVQITVNHTKPVKSLQGVIVTLYRLARVDTHPAIPLGPETKDKKPEYEDYYPKSRTGLGGLSLSSAGSSRAFRQDLNQTFAPLMIDPQSLTAIVKTSLQVPEDLFPTINNVPGQMISFKYYVEVVVDLRGKLASPDRVRSQLGIVNGAGGYGHGDPQVNGVDGSSGLFFPLASGFGCLDTSQIRREKSVVSWPFEVIVGTRDSGRKRRKLSDSLPAPDSAVLQQPTQVVDNSRTGSEGDGGQQMQPAVFGPYRFEPDGLFEIPQHLVSSPLYTEAAHMAIIPPPEEEPDDGDEKERIRRAEQRLLPSEPPMTDEEPSRTLQPSAPEAIDDEDFVNRYRVHQPTSPVHSPMSLETIVPSSGQNNQATEAGSRSTTPASLPKSNEDEQEVEMRSHQEQNPSLGVTQDFATPLEFPVPNIEDNTLHDTQSTSSNIAEASGGEALPTYRE</sequence>
<dbReference type="InterPro" id="IPR050357">
    <property type="entry name" value="Arrestin_domain-protein"/>
</dbReference>
<dbReference type="InterPro" id="IPR014752">
    <property type="entry name" value="Arrestin-like_C"/>
</dbReference>
<feature type="compositionally biased region" description="Polar residues" evidence="2">
    <location>
        <begin position="533"/>
        <end position="547"/>
    </location>
</feature>
<comment type="similarity">
    <text evidence="1">Belongs to the arrestin family. PalF/RIM8 subfamily.</text>
</comment>
<dbReference type="GO" id="GO:0005829">
    <property type="term" value="C:cytosol"/>
    <property type="evidence" value="ECO:0007669"/>
    <property type="project" value="TreeGrafter"/>
</dbReference>
<dbReference type="Pfam" id="PF00339">
    <property type="entry name" value="Arrestin_N"/>
    <property type="match status" value="1"/>
</dbReference>
<dbReference type="GO" id="GO:0070086">
    <property type="term" value="P:ubiquitin-dependent endocytosis"/>
    <property type="evidence" value="ECO:0007669"/>
    <property type="project" value="TreeGrafter"/>
</dbReference>
<dbReference type="Proteomes" id="UP000664521">
    <property type="component" value="Unassembled WGS sequence"/>
</dbReference>
<dbReference type="OrthoDB" id="7785529at2759"/>
<dbReference type="AlphaFoldDB" id="A0A8H3EGF7"/>
<dbReference type="SUPFAM" id="SSF81296">
    <property type="entry name" value="E set domains"/>
    <property type="match status" value="1"/>
</dbReference>
<evidence type="ECO:0000313" key="5">
    <source>
        <dbReference type="Proteomes" id="UP000664521"/>
    </source>
</evidence>
<dbReference type="EMBL" id="CAJPDS010000004">
    <property type="protein sequence ID" value="CAF9906271.1"/>
    <property type="molecule type" value="Genomic_DNA"/>
</dbReference>
<evidence type="ECO:0000256" key="2">
    <source>
        <dbReference type="SAM" id="MobiDB-lite"/>
    </source>
</evidence>
<dbReference type="PANTHER" id="PTHR11188">
    <property type="entry name" value="ARRESTIN DOMAIN CONTAINING PROTEIN"/>
    <property type="match status" value="1"/>
</dbReference>
<organism evidence="4 5">
    <name type="scientific">Heterodermia speciosa</name>
    <dbReference type="NCBI Taxonomy" id="116794"/>
    <lineage>
        <taxon>Eukaryota</taxon>
        <taxon>Fungi</taxon>
        <taxon>Dikarya</taxon>
        <taxon>Ascomycota</taxon>
        <taxon>Pezizomycotina</taxon>
        <taxon>Lecanoromycetes</taxon>
        <taxon>OSLEUM clade</taxon>
        <taxon>Lecanoromycetidae</taxon>
        <taxon>Caliciales</taxon>
        <taxon>Physciaceae</taxon>
        <taxon>Heterodermia</taxon>
    </lineage>
</organism>
<dbReference type="PANTHER" id="PTHR11188:SF161">
    <property type="entry name" value="PH-RESPONSE REGULATOR PROTEIN PALF_RIM8"/>
    <property type="match status" value="1"/>
</dbReference>
<dbReference type="SMART" id="SM01017">
    <property type="entry name" value="Arrestin_C"/>
    <property type="match status" value="1"/>
</dbReference>
<reference evidence="4" key="1">
    <citation type="submission" date="2021-03" db="EMBL/GenBank/DDBJ databases">
        <authorList>
            <person name="Tagirdzhanova G."/>
        </authorList>
    </citation>
    <scope>NUCLEOTIDE SEQUENCE</scope>
</reference>
<evidence type="ECO:0000256" key="1">
    <source>
        <dbReference type="ARBA" id="ARBA00037950"/>
    </source>
</evidence>
<feature type="region of interest" description="Disordered" evidence="2">
    <location>
        <begin position="614"/>
        <end position="758"/>
    </location>
</feature>
<dbReference type="GO" id="GO:0031625">
    <property type="term" value="F:ubiquitin protein ligase binding"/>
    <property type="evidence" value="ECO:0007669"/>
    <property type="project" value="TreeGrafter"/>
</dbReference>
<evidence type="ECO:0000259" key="3">
    <source>
        <dbReference type="SMART" id="SM01017"/>
    </source>
</evidence>
<feature type="region of interest" description="Disordered" evidence="2">
    <location>
        <begin position="517"/>
        <end position="562"/>
    </location>
</feature>
<dbReference type="Gene3D" id="2.60.40.640">
    <property type="match status" value="2"/>
</dbReference>
<feature type="region of interest" description="Disordered" evidence="2">
    <location>
        <begin position="207"/>
        <end position="269"/>
    </location>
</feature>
<dbReference type="GO" id="GO:0005886">
    <property type="term" value="C:plasma membrane"/>
    <property type="evidence" value="ECO:0007669"/>
    <property type="project" value="TreeGrafter"/>
</dbReference>
<evidence type="ECO:0000313" key="4">
    <source>
        <dbReference type="EMBL" id="CAF9906271.1"/>
    </source>
</evidence>